<dbReference type="GO" id="GO:0097367">
    <property type="term" value="F:carbohydrate derivative binding"/>
    <property type="evidence" value="ECO:0007669"/>
    <property type="project" value="InterPro"/>
</dbReference>
<dbReference type="GO" id="GO:0006487">
    <property type="term" value="P:protein N-linked glycosylation"/>
    <property type="evidence" value="ECO:0007669"/>
    <property type="project" value="TreeGrafter"/>
</dbReference>
<keyword evidence="4" id="KW-0677">Repeat</keyword>
<feature type="domain" description="SIS" evidence="5">
    <location>
        <begin position="195"/>
        <end position="337"/>
    </location>
</feature>
<dbReference type="EMBL" id="JADEXQ010000027">
    <property type="protein sequence ID" value="MBE9030022.1"/>
    <property type="molecule type" value="Genomic_DNA"/>
</dbReference>
<dbReference type="SUPFAM" id="SSF53697">
    <property type="entry name" value="SIS domain"/>
    <property type="match status" value="1"/>
</dbReference>
<sequence>MGDSSQMLANIFEQPSVAERCLAMDLPMPPLPDVDRVIFSACGTSRHAGMVGRSWWQTLLQIPAHLEDAADGYPVQVPPKSLIYLLSQSGQTRDVIDVAQRFPTAPKWGITNGSKTRLHELASYTLQTHAGEEKAVAATKTFLGQLLLLLRVALAWHDRANRNVPQTIVLQSKIAQIPQQIQTTLNQTEVACQQVAQKLVAADRLILLGSGINTAIALEGALKLKETVYLHAEGLSSGDFMHGPIAIIESGFPVITIAIPGSATYDKTITEAKRVKSYGAYLIGITTESAVYDADLFDAVLPITDIDELLSPLLTVIPLQLVAYYMAKNRGLAIDAPRNLTKFIG</sequence>
<dbReference type="Gene3D" id="3.40.50.10490">
    <property type="entry name" value="Glucose-6-phosphate isomerase like protein, domain 1"/>
    <property type="match status" value="2"/>
</dbReference>
<comment type="catalytic activity">
    <reaction evidence="1">
        <text>D-fructose 6-phosphate + L-glutamine = D-glucosamine 6-phosphate + L-glutamate</text>
        <dbReference type="Rhea" id="RHEA:13237"/>
        <dbReference type="ChEBI" id="CHEBI:29985"/>
        <dbReference type="ChEBI" id="CHEBI:58359"/>
        <dbReference type="ChEBI" id="CHEBI:58725"/>
        <dbReference type="ChEBI" id="CHEBI:61527"/>
        <dbReference type="EC" id="2.6.1.16"/>
    </reaction>
</comment>
<gene>
    <name evidence="6" type="ORF">IQ266_09810</name>
</gene>
<dbReference type="CDD" id="cd05008">
    <property type="entry name" value="SIS_GlmS_GlmD_1"/>
    <property type="match status" value="1"/>
</dbReference>
<proteinExistence type="predicted"/>
<evidence type="ECO:0000256" key="4">
    <source>
        <dbReference type="ARBA" id="ARBA00022737"/>
    </source>
</evidence>
<dbReference type="PANTHER" id="PTHR10937">
    <property type="entry name" value="GLUCOSAMINE--FRUCTOSE-6-PHOSPHATE AMINOTRANSFERASE, ISOMERIZING"/>
    <property type="match status" value="1"/>
</dbReference>
<dbReference type="Proteomes" id="UP000625316">
    <property type="component" value="Unassembled WGS sequence"/>
</dbReference>
<evidence type="ECO:0000256" key="2">
    <source>
        <dbReference type="ARBA" id="ARBA00012916"/>
    </source>
</evidence>
<comment type="caution">
    <text evidence="6">The sequence shown here is derived from an EMBL/GenBank/DDBJ whole genome shotgun (WGS) entry which is preliminary data.</text>
</comment>
<name>A0A928VP78_9CYAN</name>
<protein>
    <recommendedName>
        <fullName evidence="3">Glutamine--fructose-6-phosphate aminotransferase [isomerizing]</fullName>
        <ecNumber evidence="2">2.6.1.16</ecNumber>
    </recommendedName>
</protein>
<dbReference type="CDD" id="cd05009">
    <property type="entry name" value="SIS_GlmS_GlmD_2"/>
    <property type="match status" value="1"/>
</dbReference>
<reference evidence="6" key="1">
    <citation type="submission" date="2020-10" db="EMBL/GenBank/DDBJ databases">
        <authorList>
            <person name="Castelo-Branco R."/>
            <person name="Eusebio N."/>
            <person name="Adriana R."/>
            <person name="Vieira A."/>
            <person name="Brugerolle De Fraissinette N."/>
            <person name="Rezende De Castro R."/>
            <person name="Schneider M.P."/>
            <person name="Vasconcelos V."/>
            <person name="Leao P.N."/>
        </authorList>
    </citation>
    <scope>NUCLEOTIDE SEQUENCE</scope>
    <source>
        <strain evidence="6">LEGE 11480</strain>
    </source>
</reference>
<organism evidence="6 7">
    <name type="scientific">Romeriopsis navalis LEGE 11480</name>
    <dbReference type="NCBI Taxonomy" id="2777977"/>
    <lineage>
        <taxon>Bacteria</taxon>
        <taxon>Bacillati</taxon>
        <taxon>Cyanobacteriota</taxon>
        <taxon>Cyanophyceae</taxon>
        <taxon>Leptolyngbyales</taxon>
        <taxon>Leptolyngbyaceae</taxon>
        <taxon>Romeriopsis</taxon>
        <taxon>Romeriopsis navalis</taxon>
    </lineage>
</organism>
<dbReference type="PANTHER" id="PTHR10937:SF0">
    <property type="entry name" value="GLUTAMINE--FRUCTOSE-6-PHOSPHATE TRANSAMINASE (ISOMERIZING)"/>
    <property type="match status" value="1"/>
</dbReference>
<dbReference type="InterPro" id="IPR046348">
    <property type="entry name" value="SIS_dom_sf"/>
</dbReference>
<dbReference type="AlphaFoldDB" id="A0A928VP78"/>
<dbReference type="PROSITE" id="PS51464">
    <property type="entry name" value="SIS"/>
    <property type="match status" value="2"/>
</dbReference>
<dbReference type="GO" id="GO:0005829">
    <property type="term" value="C:cytosol"/>
    <property type="evidence" value="ECO:0007669"/>
    <property type="project" value="TreeGrafter"/>
</dbReference>
<dbReference type="InterPro" id="IPR001347">
    <property type="entry name" value="SIS_dom"/>
</dbReference>
<dbReference type="InterPro" id="IPR035490">
    <property type="entry name" value="GlmS/FrlB_SIS"/>
</dbReference>
<accession>A0A928VP78</accession>
<evidence type="ECO:0000259" key="5">
    <source>
        <dbReference type="PROSITE" id="PS51464"/>
    </source>
</evidence>
<dbReference type="Pfam" id="PF01380">
    <property type="entry name" value="SIS"/>
    <property type="match status" value="2"/>
</dbReference>
<evidence type="ECO:0000313" key="6">
    <source>
        <dbReference type="EMBL" id="MBE9030022.1"/>
    </source>
</evidence>
<dbReference type="GO" id="GO:0006002">
    <property type="term" value="P:fructose 6-phosphate metabolic process"/>
    <property type="evidence" value="ECO:0007669"/>
    <property type="project" value="TreeGrafter"/>
</dbReference>
<evidence type="ECO:0000256" key="3">
    <source>
        <dbReference type="ARBA" id="ARBA00016090"/>
    </source>
</evidence>
<dbReference type="InterPro" id="IPR035466">
    <property type="entry name" value="GlmS/AgaS_SIS"/>
</dbReference>
<dbReference type="GO" id="GO:0006047">
    <property type="term" value="P:UDP-N-acetylglucosamine metabolic process"/>
    <property type="evidence" value="ECO:0007669"/>
    <property type="project" value="TreeGrafter"/>
</dbReference>
<evidence type="ECO:0000313" key="7">
    <source>
        <dbReference type="Proteomes" id="UP000625316"/>
    </source>
</evidence>
<keyword evidence="7" id="KW-1185">Reference proteome</keyword>
<dbReference type="EC" id="2.6.1.16" evidence="2"/>
<dbReference type="GO" id="GO:0004360">
    <property type="term" value="F:glutamine-fructose-6-phosphate transaminase (isomerizing) activity"/>
    <property type="evidence" value="ECO:0007669"/>
    <property type="project" value="UniProtKB-EC"/>
</dbReference>
<dbReference type="RefSeq" id="WP_264324849.1">
    <property type="nucleotide sequence ID" value="NZ_JADEXQ010000027.1"/>
</dbReference>
<evidence type="ECO:0000256" key="1">
    <source>
        <dbReference type="ARBA" id="ARBA00001031"/>
    </source>
</evidence>
<feature type="domain" description="SIS" evidence="5">
    <location>
        <begin position="23"/>
        <end position="162"/>
    </location>
</feature>